<evidence type="ECO:0000259" key="18">
    <source>
        <dbReference type="Pfam" id="PF02706"/>
    </source>
</evidence>
<evidence type="ECO:0000256" key="9">
    <source>
        <dbReference type="ARBA" id="ARBA00022741"/>
    </source>
</evidence>
<evidence type="ECO:0000256" key="17">
    <source>
        <dbReference type="SAM" id="Phobius"/>
    </source>
</evidence>
<dbReference type="InterPro" id="IPR025669">
    <property type="entry name" value="AAA_dom"/>
</dbReference>
<keyword evidence="6" id="KW-0997">Cell inner membrane</keyword>
<keyword evidence="21" id="KW-1185">Reference proteome</keyword>
<dbReference type="EC" id="2.7.10.2" evidence="4"/>
<dbReference type="GO" id="GO:0004713">
    <property type="term" value="F:protein tyrosine kinase activity"/>
    <property type="evidence" value="ECO:0007669"/>
    <property type="project" value="TreeGrafter"/>
</dbReference>
<keyword evidence="8 17" id="KW-0812">Transmembrane</keyword>
<comment type="subcellular location">
    <subcellularLocation>
        <location evidence="1">Cell inner membrane</location>
        <topology evidence="1">Multi-pass membrane protein</topology>
    </subcellularLocation>
</comment>
<keyword evidence="12 17" id="KW-1133">Transmembrane helix</keyword>
<evidence type="ECO:0000256" key="14">
    <source>
        <dbReference type="ARBA" id="ARBA00023137"/>
    </source>
</evidence>
<dbReference type="Pfam" id="PF13614">
    <property type="entry name" value="AAA_31"/>
    <property type="match status" value="1"/>
</dbReference>
<dbReference type="InterPro" id="IPR003856">
    <property type="entry name" value="LPS_length_determ_N"/>
</dbReference>
<dbReference type="Gene3D" id="3.40.50.300">
    <property type="entry name" value="P-loop containing nucleotide triphosphate hydrolases"/>
    <property type="match status" value="1"/>
</dbReference>
<reference evidence="20 21" key="1">
    <citation type="submission" date="2016-07" db="EMBL/GenBank/DDBJ databases">
        <title>Complete genome sequence of Bradyrhizobium icense LMTR 13T, a potential inoculant strain isolated from lima bean (Phaseolus lunatus) in Peru.</title>
        <authorList>
            <person name="Ormeno-Orrillo E."/>
            <person name="Duran D."/>
            <person name="Rogel M.A."/>
            <person name="Rey L."/>
            <person name="Imperial J."/>
            <person name="Ruiz-Argueso T."/>
            <person name="Martinez-Romero E."/>
        </authorList>
    </citation>
    <scope>NUCLEOTIDE SEQUENCE [LARGE SCALE GENOMIC DNA]</scope>
    <source>
        <strain evidence="20 21">LMTR 13</strain>
    </source>
</reference>
<comment type="similarity">
    <text evidence="2">Belongs to the CpsD/CapB family.</text>
</comment>
<dbReference type="PANTHER" id="PTHR32309">
    <property type="entry name" value="TYROSINE-PROTEIN KINASE"/>
    <property type="match status" value="1"/>
</dbReference>
<dbReference type="OrthoDB" id="8404680at2"/>
<feature type="domain" description="AAA" evidence="19">
    <location>
        <begin position="395"/>
        <end position="555"/>
    </location>
</feature>
<evidence type="ECO:0000256" key="7">
    <source>
        <dbReference type="ARBA" id="ARBA00022679"/>
    </source>
</evidence>
<evidence type="ECO:0000256" key="5">
    <source>
        <dbReference type="ARBA" id="ARBA00022475"/>
    </source>
</evidence>
<evidence type="ECO:0000256" key="11">
    <source>
        <dbReference type="ARBA" id="ARBA00022840"/>
    </source>
</evidence>
<keyword evidence="7" id="KW-0808">Transferase</keyword>
<feature type="transmembrane region" description="Helical" evidence="17">
    <location>
        <begin position="38"/>
        <end position="56"/>
    </location>
</feature>
<comment type="catalytic activity">
    <reaction evidence="15">
        <text>L-tyrosyl-[protein] + ATP = O-phospho-L-tyrosyl-[protein] + ADP + H(+)</text>
        <dbReference type="Rhea" id="RHEA:10596"/>
        <dbReference type="Rhea" id="RHEA-COMP:10136"/>
        <dbReference type="Rhea" id="RHEA-COMP:20101"/>
        <dbReference type="ChEBI" id="CHEBI:15378"/>
        <dbReference type="ChEBI" id="CHEBI:30616"/>
        <dbReference type="ChEBI" id="CHEBI:46858"/>
        <dbReference type="ChEBI" id="CHEBI:61978"/>
        <dbReference type="ChEBI" id="CHEBI:456216"/>
        <dbReference type="EC" id="2.7.10.2"/>
    </reaction>
</comment>
<evidence type="ECO:0000256" key="8">
    <source>
        <dbReference type="ARBA" id="ARBA00022692"/>
    </source>
</evidence>
<evidence type="ECO:0000259" key="19">
    <source>
        <dbReference type="Pfam" id="PF13614"/>
    </source>
</evidence>
<name>A0A1B1UBN3_9BRAD</name>
<evidence type="ECO:0000313" key="20">
    <source>
        <dbReference type="EMBL" id="ANW00188.1"/>
    </source>
</evidence>
<dbReference type="RefSeq" id="WP_065727474.1">
    <property type="nucleotide sequence ID" value="NZ_CP016428.1"/>
</dbReference>
<dbReference type="PANTHER" id="PTHR32309:SF13">
    <property type="entry name" value="FERRIC ENTEROBACTIN TRANSPORT PROTEIN FEPE"/>
    <property type="match status" value="1"/>
</dbReference>
<dbReference type="InterPro" id="IPR027417">
    <property type="entry name" value="P-loop_NTPase"/>
</dbReference>
<evidence type="ECO:0000256" key="12">
    <source>
        <dbReference type="ARBA" id="ARBA00022989"/>
    </source>
</evidence>
<feature type="domain" description="Polysaccharide chain length determinant N-terminal" evidence="18">
    <location>
        <begin position="32"/>
        <end position="112"/>
    </location>
</feature>
<keyword evidence="10" id="KW-0418">Kinase</keyword>
<dbReference type="GO" id="GO:0005886">
    <property type="term" value="C:plasma membrane"/>
    <property type="evidence" value="ECO:0007669"/>
    <property type="project" value="UniProtKB-SubCell"/>
</dbReference>
<protein>
    <recommendedName>
        <fullName evidence="4">non-specific protein-tyrosine kinase</fullName>
        <ecNumber evidence="4">2.7.10.2</ecNumber>
    </recommendedName>
</protein>
<evidence type="ECO:0000313" key="21">
    <source>
        <dbReference type="Proteomes" id="UP000092839"/>
    </source>
</evidence>
<evidence type="ECO:0000256" key="3">
    <source>
        <dbReference type="ARBA" id="ARBA00008883"/>
    </source>
</evidence>
<feature type="coiled-coil region" evidence="16">
    <location>
        <begin position="193"/>
        <end position="227"/>
    </location>
</feature>
<dbReference type="AlphaFoldDB" id="A0A1B1UBN3"/>
<evidence type="ECO:0000256" key="4">
    <source>
        <dbReference type="ARBA" id="ARBA00011903"/>
    </source>
</evidence>
<keyword evidence="9" id="KW-0547">Nucleotide-binding</keyword>
<evidence type="ECO:0000256" key="1">
    <source>
        <dbReference type="ARBA" id="ARBA00004429"/>
    </source>
</evidence>
<keyword evidence="14" id="KW-0829">Tyrosine-protein kinase</keyword>
<dbReference type="EMBL" id="CP016428">
    <property type="protein sequence ID" value="ANW00188.1"/>
    <property type="molecule type" value="Genomic_DNA"/>
</dbReference>
<evidence type="ECO:0000256" key="10">
    <source>
        <dbReference type="ARBA" id="ARBA00022777"/>
    </source>
</evidence>
<keyword evidence="11" id="KW-0067">ATP-binding</keyword>
<dbReference type="SUPFAM" id="SSF52540">
    <property type="entry name" value="P-loop containing nucleoside triphosphate hydrolases"/>
    <property type="match status" value="1"/>
</dbReference>
<dbReference type="InterPro" id="IPR050445">
    <property type="entry name" value="Bact_polysacc_biosynth/exp"/>
</dbReference>
<keyword evidence="16" id="KW-0175">Coiled coil</keyword>
<evidence type="ECO:0000256" key="16">
    <source>
        <dbReference type="SAM" id="Coils"/>
    </source>
</evidence>
<organism evidence="20 21">
    <name type="scientific">Bradyrhizobium icense</name>
    <dbReference type="NCBI Taxonomy" id="1274631"/>
    <lineage>
        <taxon>Bacteria</taxon>
        <taxon>Pseudomonadati</taxon>
        <taxon>Pseudomonadota</taxon>
        <taxon>Alphaproteobacteria</taxon>
        <taxon>Hyphomicrobiales</taxon>
        <taxon>Nitrobacteraceae</taxon>
        <taxon>Bradyrhizobium</taxon>
    </lineage>
</organism>
<dbReference type="STRING" id="1274631.LMTR13_08380"/>
<dbReference type="Pfam" id="PF02706">
    <property type="entry name" value="Wzz"/>
    <property type="match status" value="1"/>
</dbReference>
<evidence type="ECO:0000256" key="2">
    <source>
        <dbReference type="ARBA" id="ARBA00007316"/>
    </source>
</evidence>
<proteinExistence type="inferred from homology"/>
<gene>
    <name evidence="20" type="ORF">LMTR13_08380</name>
</gene>
<evidence type="ECO:0000256" key="13">
    <source>
        <dbReference type="ARBA" id="ARBA00023136"/>
    </source>
</evidence>
<evidence type="ECO:0000256" key="15">
    <source>
        <dbReference type="ARBA" id="ARBA00051245"/>
    </source>
</evidence>
<evidence type="ECO:0000256" key="6">
    <source>
        <dbReference type="ARBA" id="ARBA00022519"/>
    </source>
</evidence>
<dbReference type="InterPro" id="IPR005702">
    <property type="entry name" value="Wzc-like_C"/>
</dbReference>
<keyword evidence="5" id="KW-1003">Cell membrane</keyword>
<dbReference type="CDD" id="cd05387">
    <property type="entry name" value="BY-kinase"/>
    <property type="match status" value="1"/>
</dbReference>
<keyword evidence="13 17" id="KW-0472">Membrane</keyword>
<sequence length="592" mass="65109">MYQPDKSRALLGEVEQAPAVPAESLTSGIAFIRRNLRLILTFLALSIASSAGYLLFAAPRFTAQAVLYIEKPQIRPVQLESASSDNSVDSKTVDSQVEILKSDAIAMSVVKTLQLAENAAFIGTRTAGLTGEQDAMRVLRRNLSVSRVGLSAVIKINFTDTDPRQAAQIANAVTAAYIENRINATNQAADAATNWLEARLRDLEKKAADAEKLVQEFQAKNEIDEQAKLSELRANARTYRRLYDSFVQRYAEAGQQKSFQFVEGQVVSPALPPAFKSKPNPVLVLPIAVFGGLCIGLAVAAWAEVSDRTFRTPEHVAERLKTNCLGALEWIRKPYWRPLALRARFRNKLADSKLIPSSGLFSYVLTNPTSHFADTIRSIRPLCDLLLPEQPSRIVGFTSALDGEGKSTIAANFAQLVSRGGRRVLLVDADFRKRTLSRSLTPRALKGWCDLALAHAAAGEVLCTSDASKMHFLPLLKMPEPFEPTEFLASDSVRTMFEGLRRQYDYIVVDLPSLAPLIAVQASTVTIDAYVLVVEWGKTSNETVQCALASAQGVHHKLLGAILNKTDLRSMQRYTPHHNSDCYFRAPTASSF</sequence>
<comment type="similarity">
    <text evidence="3">Belongs to the etk/wzc family.</text>
</comment>
<dbReference type="Proteomes" id="UP000092839">
    <property type="component" value="Chromosome"/>
</dbReference>
<dbReference type="KEGG" id="bic:LMTR13_08380"/>
<accession>A0A1B1UBN3</accession>